<dbReference type="PRINTS" id="PR00146">
    <property type="entry name" value="DHPICSNTHASE"/>
</dbReference>
<dbReference type="OrthoDB" id="3175637at2"/>
<sequence>MSAVEAFAGVIPPVVCPLNDDYSVDHESLARHVERLIANGVDGLFALGSSSEVVFLTRDNRREFLKTVVATAAGRVPIIAGVIDTTTLRVAEHVADALEIGVQGLVATAPFYTRTHPNEIAEHFRRIHALAPELPLYAYQIPICVNVTLGDELMLQLAEEGVLHGMKDSSGLDGATRSLIRKRNARGLQRFKVLTGSETTVDLNYFFGADGVVPGLGNVDPAGYVRLQRAALAGDWDAAREEQERLIELFDIVFQGDPQRIGGNSSGVGGFKAALEYLGVFRSRLMAPPALPFAQEELARIYAIVDASGLKD</sequence>
<evidence type="ECO:0000256" key="4">
    <source>
        <dbReference type="PIRSR" id="PIRSR001365-1"/>
    </source>
</evidence>
<dbReference type="Gene3D" id="3.20.20.70">
    <property type="entry name" value="Aldolase class I"/>
    <property type="match status" value="1"/>
</dbReference>
<comment type="caution">
    <text evidence="6">The sequence shown here is derived from an EMBL/GenBank/DDBJ whole genome shotgun (WGS) entry which is preliminary data.</text>
</comment>
<protein>
    <submittedName>
        <fullName evidence="6">Dihydrodipicolinate synthase family protein</fullName>
    </submittedName>
</protein>
<evidence type="ECO:0000256" key="1">
    <source>
        <dbReference type="ARBA" id="ARBA00007592"/>
    </source>
</evidence>
<reference evidence="6 7" key="1">
    <citation type="submission" date="2019-08" db="EMBL/GenBank/DDBJ databases">
        <authorList>
            <person name="Lei W."/>
        </authorList>
    </citation>
    <scope>NUCLEOTIDE SEQUENCE [LARGE SCALE GENOMIC DNA]</scope>
    <source>
        <strain evidence="6 7">CCUG 58627</strain>
    </source>
</reference>
<feature type="active site" description="Proton donor/acceptor" evidence="4">
    <location>
        <position position="139"/>
    </location>
</feature>
<accession>A0A5C5ULQ6</accession>
<evidence type="ECO:0000313" key="7">
    <source>
        <dbReference type="Proteomes" id="UP000320791"/>
    </source>
</evidence>
<feature type="binding site" evidence="5">
    <location>
        <position position="213"/>
    </location>
    <ligand>
        <name>pyruvate</name>
        <dbReference type="ChEBI" id="CHEBI:15361"/>
    </ligand>
</feature>
<dbReference type="CDD" id="cd00408">
    <property type="entry name" value="DHDPS-like"/>
    <property type="match status" value="1"/>
</dbReference>
<dbReference type="GO" id="GO:0008840">
    <property type="term" value="F:4-hydroxy-tetrahydrodipicolinate synthase activity"/>
    <property type="evidence" value="ECO:0007669"/>
    <property type="project" value="TreeGrafter"/>
</dbReference>
<organism evidence="6 7">
    <name type="scientific">Corynebacterium canis</name>
    <dbReference type="NCBI Taxonomy" id="679663"/>
    <lineage>
        <taxon>Bacteria</taxon>
        <taxon>Bacillati</taxon>
        <taxon>Actinomycetota</taxon>
        <taxon>Actinomycetes</taxon>
        <taxon>Mycobacteriales</taxon>
        <taxon>Corynebacteriaceae</taxon>
        <taxon>Corynebacterium</taxon>
    </lineage>
</organism>
<dbReference type="EMBL" id="VOHM01000005">
    <property type="protein sequence ID" value="TWT26948.1"/>
    <property type="molecule type" value="Genomic_DNA"/>
</dbReference>
<dbReference type="SUPFAM" id="SSF51569">
    <property type="entry name" value="Aldolase"/>
    <property type="match status" value="1"/>
</dbReference>
<dbReference type="PANTHER" id="PTHR12128">
    <property type="entry name" value="DIHYDRODIPICOLINATE SYNTHASE"/>
    <property type="match status" value="1"/>
</dbReference>
<dbReference type="SMART" id="SM01130">
    <property type="entry name" value="DHDPS"/>
    <property type="match status" value="1"/>
</dbReference>
<gene>
    <name evidence="6" type="ORF">FRX94_03660</name>
</gene>
<dbReference type="PIRSF" id="PIRSF001365">
    <property type="entry name" value="DHDPS"/>
    <property type="match status" value="1"/>
</dbReference>
<dbReference type="AlphaFoldDB" id="A0A5C5ULQ6"/>
<dbReference type="Proteomes" id="UP000320791">
    <property type="component" value="Unassembled WGS sequence"/>
</dbReference>
<evidence type="ECO:0000256" key="2">
    <source>
        <dbReference type="ARBA" id="ARBA00023239"/>
    </source>
</evidence>
<feature type="active site" description="Schiff-base intermediate with substrate" evidence="4">
    <location>
        <position position="167"/>
    </location>
</feature>
<dbReference type="Pfam" id="PF00701">
    <property type="entry name" value="DHDPS"/>
    <property type="match status" value="1"/>
</dbReference>
<dbReference type="RefSeq" id="WP_146323766.1">
    <property type="nucleotide sequence ID" value="NZ_BAABLR010000015.1"/>
</dbReference>
<dbReference type="PANTHER" id="PTHR12128:SF66">
    <property type="entry name" value="4-HYDROXY-2-OXOGLUTARATE ALDOLASE, MITOCHONDRIAL"/>
    <property type="match status" value="1"/>
</dbReference>
<dbReference type="InterPro" id="IPR013785">
    <property type="entry name" value="Aldolase_TIM"/>
</dbReference>
<name>A0A5C5ULQ6_9CORY</name>
<evidence type="ECO:0000256" key="5">
    <source>
        <dbReference type="PIRSR" id="PIRSR001365-2"/>
    </source>
</evidence>
<evidence type="ECO:0000313" key="6">
    <source>
        <dbReference type="EMBL" id="TWT26948.1"/>
    </source>
</evidence>
<evidence type="ECO:0000256" key="3">
    <source>
        <dbReference type="PIRNR" id="PIRNR001365"/>
    </source>
</evidence>
<dbReference type="InterPro" id="IPR002220">
    <property type="entry name" value="DapA-like"/>
</dbReference>
<keyword evidence="2 3" id="KW-0456">Lyase</keyword>
<keyword evidence="7" id="KW-1185">Reference proteome</keyword>
<comment type="similarity">
    <text evidence="1 3">Belongs to the DapA family.</text>
</comment>
<proteinExistence type="inferred from homology"/>